<keyword evidence="7" id="KW-0456">Lyase</keyword>
<evidence type="ECO:0000256" key="8">
    <source>
        <dbReference type="ARBA" id="ARBA00038263"/>
    </source>
</evidence>
<dbReference type="PROSITE" id="PS51257">
    <property type="entry name" value="PROKAR_LIPOPROTEIN"/>
    <property type="match status" value="1"/>
</dbReference>
<feature type="domain" description="Right handed beta helix" evidence="10">
    <location>
        <begin position="123"/>
        <end position="283"/>
    </location>
</feature>
<dbReference type="InterPro" id="IPR039448">
    <property type="entry name" value="Beta_helix"/>
</dbReference>
<dbReference type="GO" id="GO:0016837">
    <property type="term" value="F:carbon-oxygen lyase activity, acting on polysaccharides"/>
    <property type="evidence" value="ECO:0007669"/>
    <property type="project" value="TreeGrafter"/>
</dbReference>
<dbReference type="SUPFAM" id="SSF51126">
    <property type="entry name" value="Pectin lyase-like"/>
    <property type="match status" value="1"/>
</dbReference>
<organism evidence="11 12">
    <name type="scientific">Fulvivirga sediminis</name>
    <dbReference type="NCBI Taxonomy" id="2803949"/>
    <lineage>
        <taxon>Bacteria</taxon>
        <taxon>Pseudomonadati</taxon>
        <taxon>Bacteroidota</taxon>
        <taxon>Cytophagia</taxon>
        <taxon>Cytophagales</taxon>
        <taxon>Fulvivirgaceae</taxon>
        <taxon>Fulvivirga</taxon>
    </lineage>
</organism>
<evidence type="ECO:0000256" key="7">
    <source>
        <dbReference type="ARBA" id="ARBA00023239"/>
    </source>
</evidence>
<feature type="chain" id="PRO_5037887952" evidence="9">
    <location>
        <begin position="24"/>
        <end position="310"/>
    </location>
</feature>
<dbReference type="GO" id="GO:0046872">
    <property type="term" value="F:metal ion binding"/>
    <property type="evidence" value="ECO:0007669"/>
    <property type="project" value="UniProtKB-KW"/>
</dbReference>
<accession>A0A937F4J7</accession>
<dbReference type="PANTHER" id="PTHR40088">
    <property type="entry name" value="PECTATE LYASE (EUROFUNG)"/>
    <property type="match status" value="1"/>
</dbReference>
<keyword evidence="6" id="KW-0106">Calcium</keyword>
<reference evidence="11" key="1">
    <citation type="submission" date="2021-01" db="EMBL/GenBank/DDBJ databases">
        <title>Fulvivirga kasyanovii gen. nov., sp nov., a novel member of the phylum Bacteroidetes isolated from seawater in a mussel farm.</title>
        <authorList>
            <person name="Zhao L.-H."/>
            <person name="Wang Z.-J."/>
        </authorList>
    </citation>
    <scope>NUCLEOTIDE SEQUENCE</scope>
    <source>
        <strain evidence="11">2943</strain>
    </source>
</reference>
<sequence>MKRLQYYFSLCLMALVMVSCNHDEVTPENDNQEALSAPDNLEAINKKNLAILSDASQSASVYVSDESSLRNAIKNARPGDIIHVNGTIRLTKTLELANSGTSSNKINFTGGVLDCSQIPSGWGVKVNGSYWNISYMTIKNSPDCGLVFQHGGYNWVYEVTTHGNRDSGLQIYNGSHHNSINYCTSYDNYDVGNGGENADGFACKLSAGPGNKFDHCWAENNSDDGWDLYGQPYSVTITNCTAKNNGYGSNGDGNGFKLGSAGQNVPHTVTYCTSGNNLAAGYDGNGNTGHITTTGSGGYGNGKGLWVRIY</sequence>
<keyword evidence="12" id="KW-1185">Reference proteome</keyword>
<dbReference type="InterPro" id="IPR052052">
    <property type="entry name" value="Polysaccharide_Lyase_9"/>
</dbReference>
<gene>
    <name evidence="11" type="ORF">JL102_09010</name>
</gene>
<evidence type="ECO:0000256" key="6">
    <source>
        <dbReference type="ARBA" id="ARBA00022837"/>
    </source>
</evidence>
<evidence type="ECO:0000256" key="5">
    <source>
        <dbReference type="ARBA" id="ARBA00022729"/>
    </source>
</evidence>
<feature type="signal peptide" evidence="9">
    <location>
        <begin position="1"/>
        <end position="23"/>
    </location>
</feature>
<evidence type="ECO:0000313" key="12">
    <source>
        <dbReference type="Proteomes" id="UP000659388"/>
    </source>
</evidence>
<dbReference type="Gene3D" id="2.160.20.10">
    <property type="entry name" value="Single-stranded right-handed beta-helix, Pectin lyase-like"/>
    <property type="match status" value="1"/>
</dbReference>
<keyword evidence="5 9" id="KW-0732">Signal</keyword>
<proteinExistence type="inferred from homology"/>
<dbReference type="InterPro" id="IPR011050">
    <property type="entry name" value="Pectin_lyase_fold/virulence"/>
</dbReference>
<dbReference type="EMBL" id="JAESIY010000004">
    <property type="protein sequence ID" value="MBL3656267.1"/>
    <property type="molecule type" value="Genomic_DNA"/>
</dbReference>
<dbReference type="SMART" id="SM00710">
    <property type="entry name" value="PbH1"/>
    <property type="match status" value="4"/>
</dbReference>
<keyword evidence="3" id="KW-0964">Secreted</keyword>
<dbReference type="GO" id="GO:0005576">
    <property type="term" value="C:extracellular region"/>
    <property type="evidence" value="ECO:0007669"/>
    <property type="project" value="UniProtKB-SubCell"/>
</dbReference>
<dbReference type="PANTHER" id="PTHR40088:SF1">
    <property type="entry name" value="PECTATE LYASE PEL9"/>
    <property type="match status" value="1"/>
</dbReference>
<evidence type="ECO:0000256" key="3">
    <source>
        <dbReference type="ARBA" id="ARBA00022525"/>
    </source>
</evidence>
<comment type="subcellular location">
    <subcellularLocation>
        <location evidence="2">Secreted</location>
    </subcellularLocation>
</comment>
<protein>
    <submittedName>
        <fullName evidence="11">Right-handed parallel beta-helix repeat-containing protein</fullName>
    </submittedName>
</protein>
<dbReference type="InterPro" id="IPR006626">
    <property type="entry name" value="PbH1"/>
</dbReference>
<comment type="similarity">
    <text evidence="8">Belongs to the polysaccharide lyase 9 family.</text>
</comment>
<evidence type="ECO:0000256" key="9">
    <source>
        <dbReference type="SAM" id="SignalP"/>
    </source>
</evidence>
<evidence type="ECO:0000259" key="10">
    <source>
        <dbReference type="Pfam" id="PF13229"/>
    </source>
</evidence>
<dbReference type="Pfam" id="PF13229">
    <property type="entry name" value="Beta_helix"/>
    <property type="match status" value="1"/>
</dbReference>
<evidence type="ECO:0000256" key="1">
    <source>
        <dbReference type="ARBA" id="ARBA00001913"/>
    </source>
</evidence>
<name>A0A937F4J7_9BACT</name>
<comment type="cofactor">
    <cofactor evidence="1">
        <name>Ca(2+)</name>
        <dbReference type="ChEBI" id="CHEBI:29108"/>
    </cofactor>
</comment>
<dbReference type="InterPro" id="IPR012334">
    <property type="entry name" value="Pectin_lyas_fold"/>
</dbReference>
<evidence type="ECO:0000256" key="4">
    <source>
        <dbReference type="ARBA" id="ARBA00022723"/>
    </source>
</evidence>
<keyword evidence="4" id="KW-0479">Metal-binding</keyword>
<comment type="caution">
    <text evidence="11">The sequence shown here is derived from an EMBL/GenBank/DDBJ whole genome shotgun (WGS) entry which is preliminary data.</text>
</comment>
<dbReference type="RefSeq" id="WP_202244056.1">
    <property type="nucleotide sequence ID" value="NZ_JAESIY010000004.1"/>
</dbReference>
<dbReference type="Proteomes" id="UP000659388">
    <property type="component" value="Unassembled WGS sequence"/>
</dbReference>
<dbReference type="AlphaFoldDB" id="A0A937F4J7"/>
<evidence type="ECO:0000313" key="11">
    <source>
        <dbReference type="EMBL" id="MBL3656267.1"/>
    </source>
</evidence>
<evidence type="ECO:0000256" key="2">
    <source>
        <dbReference type="ARBA" id="ARBA00004613"/>
    </source>
</evidence>